<sequence length="1370" mass="148143">MPAAEGNPSVPENGVMTKSRNTYRKPELFGKAMKIVFLAGIFCLMSMLAGNSVLAAGMALPANIEAVASQDWSDATSWSPQGVPTLDDDVIIRAGQTITIRGTANCRSLTVEVGASLILEPTASLTIAGNLTVNGTWSDQGITRLTGAGSSVGGASSLLFNHLQIDVAGGITSVVTLNAAVSANSLSIQSGLLELKADLVVTGSYSQTANVSGLLLHDNSLTLPVSGSALTVDLYDSNSAQSTMAFSEIQQESGSGSIRLAMHEQQHPNDDNTTNYMNRYWEISTEGLTRYDLIAMYPQTVFVPDLAVRSNLVPAHWDGARWTPLTASVGVGRSSLLLDNVSYSDLSLAAIADIRPTATISGDDTICKGSTGNLSVALTGTGPWNLVYSNGTEERHVDGIAASPYNFTDNPAVTTTYTLVSVTDASGVTVNLADSHQLTVEELQLILPADEPVVCSGEPFRLEPAFTAEDVSFSWSRSEVAGISNVASSGSGSAIIEQLTNTGSNPVTVVYSLVVSTASGCSETFTYPVVVNPSIDFSFTVRNQAGADTLRYCEFDDVYVTVDQPEAWRYELEYRDGTYDATGPEIYQDTPGNFRVQMIAGVQTLRLTAYSTDGSCSLSEDIPIKVFGNPVIGISLNCTERSLKMRGTLDGDLNNPLNFTGEDVGYIEYSYDNGASWTTVDEAGPGLPFGPVTVYARNSASPGCYTLITADMGLGFVNSADVEICQGQPHLPFSAEATCFDWLDEPHVKDLAPQEDQIYVVTKKDITYEADVEVAYAVTDIFIVDEDDPVLAFNDNNSSKSKFSYSIYEYPFDPAKPAQGFVRFIDVGEAKSTAVIVLDPDKYYQMVVNDYDITSDNTVNFQFNKSNKAKFINAINNDVSWYDEDMNFITTGSEFDPVEEGIIPDVTTPGEWIFYVGCANTESCMQEVRYVINPYPVTSTAGDLVYCSSEQTDIRLSSVDALHEEPIDPNKVNYSWTAVIRDSNPDVQISRTSCEGSCGSVIRETVQNTGTTTGYIDFTVSPSSGSCVGEPLHFTVVVEPMPQFTIVDNNGLLCPDNAQMLLVIDPDNSSAISGLSFEWSRDNLDYIPGNVAATGTGDATGFDISGQLVSLIPNSVQKTAFTVNALVNDHLCATELATVQLGDTVAPDFDCPKNLELKCYEEIPEPSPEALGATDNCTAPEEINIQINDQLIGASVCDDYILRTYRATDFAGNYTECQQKITVDDNTAPVLQPVPIHTYCVDRLKDFFVSGGELVFAYSDYYRFQAGSTDLDLNPTAYFSDNCTSADDLALHWTIVDDHGDPIKDADGNLLDDETGQPSELSADILFVNEGQQNRYFTIRYWLEDSCGNMSEVRDGVIEIVARPEIELRY</sequence>
<dbReference type="Proteomes" id="UP000243525">
    <property type="component" value="Unassembled WGS sequence"/>
</dbReference>
<proteinExistence type="predicted"/>
<comment type="caution">
    <text evidence="3">The sequence shown here is derived from an EMBL/GenBank/DDBJ whole genome shotgun (WGS) entry which is preliminary data.</text>
</comment>
<keyword evidence="1" id="KW-0812">Transmembrane</keyword>
<keyword evidence="4" id="KW-1185">Reference proteome</keyword>
<feature type="domain" description="PKD-like" evidence="2">
    <location>
        <begin position="454"/>
        <end position="534"/>
    </location>
</feature>
<evidence type="ECO:0000256" key="1">
    <source>
        <dbReference type="SAM" id="Phobius"/>
    </source>
</evidence>
<evidence type="ECO:0000259" key="2">
    <source>
        <dbReference type="Pfam" id="PF19406"/>
    </source>
</evidence>
<organism evidence="3 4">
    <name type="scientific">Mangrovibacterium marinum</name>
    <dbReference type="NCBI Taxonomy" id="1639118"/>
    <lineage>
        <taxon>Bacteria</taxon>
        <taxon>Pseudomonadati</taxon>
        <taxon>Bacteroidota</taxon>
        <taxon>Bacteroidia</taxon>
        <taxon>Marinilabiliales</taxon>
        <taxon>Prolixibacteraceae</taxon>
        <taxon>Mangrovibacterium</taxon>
    </lineage>
</organism>
<evidence type="ECO:0000313" key="4">
    <source>
        <dbReference type="Proteomes" id="UP000243525"/>
    </source>
</evidence>
<dbReference type="EMBL" id="QAAD01000018">
    <property type="protein sequence ID" value="PTN07391.1"/>
    <property type="molecule type" value="Genomic_DNA"/>
</dbReference>
<reference evidence="3 4" key="1">
    <citation type="submission" date="2018-04" db="EMBL/GenBank/DDBJ databases">
        <title>Genomic Encyclopedia of Archaeal and Bacterial Type Strains, Phase II (KMG-II): from individual species to whole genera.</title>
        <authorList>
            <person name="Goeker M."/>
        </authorList>
    </citation>
    <scope>NUCLEOTIDE SEQUENCE [LARGE SCALE GENOMIC DNA]</scope>
    <source>
        <strain evidence="3 4">DSM 28823</strain>
    </source>
</reference>
<keyword evidence="1" id="KW-1133">Transmembrane helix</keyword>
<feature type="transmembrane region" description="Helical" evidence="1">
    <location>
        <begin position="35"/>
        <end position="60"/>
    </location>
</feature>
<dbReference type="InterPro" id="IPR045828">
    <property type="entry name" value="PKD_Bacteroidetes"/>
</dbReference>
<evidence type="ECO:0000313" key="3">
    <source>
        <dbReference type="EMBL" id="PTN07391.1"/>
    </source>
</evidence>
<name>A0A2T5BYS7_9BACT</name>
<dbReference type="Pfam" id="PF19406">
    <property type="entry name" value="PKD_5"/>
    <property type="match status" value="2"/>
</dbReference>
<accession>A0A2T5BYS7</accession>
<keyword evidence="1" id="KW-0472">Membrane</keyword>
<gene>
    <name evidence="3" type="ORF">C8N47_11844</name>
</gene>
<feature type="domain" description="PKD-like" evidence="2">
    <location>
        <begin position="970"/>
        <end position="1042"/>
    </location>
</feature>
<protein>
    <recommendedName>
        <fullName evidence="2">PKD-like domain-containing protein</fullName>
    </recommendedName>
</protein>